<proteinExistence type="predicted"/>
<dbReference type="AlphaFoldDB" id="A0A2X0M8A3"/>
<evidence type="ECO:0000313" key="3">
    <source>
        <dbReference type="Proteomes" id="UP000249464"/>
    </source>
</evidence>
<dbReference type="EMBL" id="FQNC01000045">
    <property type="protein sequence ID" value="SGY64267.1"/>
    <property type="molecule type" value="Genomic_DNA"/>
</dbReference>
<evidence type="ECO:0000313" key="2">
    <source>
        <dbReference type="EMBL" id="SGY64267.1"/>
    </source>
</evidence>
<name>A0A2X0M8A3_9BASI</name>
<feature type="region of interest" description="Disordered" evidence="1">
    <location>
        <begin position="1"/>
        <end position="51"/>
    </location>
</feature>
<feature type="compositionally biased region" description="Basic and acidic residues" evidence="1">
    <location>
        <begin position="16"/>
        <end position="45"/>
    </location>
</feature>
<protein>
    <submittedName>
        <fullName evidence="2">BQ5605_C007g04890 protein</fullName>
    </submittedName>
</protein>
<evidence type="ECO:0000256" key="1">
    <source>
        <dbReference type="SAM" id="MobiDB-lite"/>
    </source>
</evidence>
<accession>A0A2X0M8A3</accession>
<sequence>MSMNKGPKESGTTLKKRQEEDAEKMREKNRLAVEKRQKEEEEKARLARGGK</sequence>
<organism evidence="2 3">
    <name type="scientific">Microbotryum silenes-dioicae</name>
    <dbReference type="NCBI Taxonomy" id="796604"/>
    <lineage>
        <taxon>Eukaryota</taxon>
        <taxon>Fungi</taxon>
        <taxon>Dikarya</taxon>
        <taxon>Basidiomycota</taxon>
        <taxon>Pucciniomycotina</taxon>
        <taxon>Microbotryomycetes</taxon>
        <taxon>Microbotryales</taxon>
        <taxon>Microbotryaceae</taxon>
        <taxon>Microbotryum</taxon>
    </lineage>
</organism>
<keyword evidence="3" id="KW-1185">Reference proteome</keyword>
<reference evidence="2 3" key="1">
    <citation type="submission" date="2016-11" db="EMBL/GenBank/DDBJ databases">
        <authorList>
            <person name="Jaros S."/>
            <person name="Januszkiewicz K."/>
            <person name="Wedrychowicz H."/>
        </authorList>
    </citation>
    <scope>NUCLEOTIDE SEQUENCE [LARGE SCALE GENOMIC DNA]</scope>
</reference>
<dbReference type="Proteomes" id="UP000249464">
    <property type="component" value="Unassembled WGS sequence"/>
</dbReference>
<gene>
    <name evidence="2" type="primary">BQ5605_C007g04890</name>
    <name evidence="2" type="ORF">BQ5605_C007G04890</name>
</gene>